<evidence type="ECO:0000313" key="3">
    <source>
        <dbReference type="EMBL" id="PAU92854.1"/>
    </source>
</evidence>
<keyword evidence="1" id="KW-0413">Isomerase</keyword>
<feature type="domain" description="UDP-N-acetylglucosamine 2-epimerase" evidence="2">
    <location>
        <begin position="31"/>
        <end position="361"/>
    </location>
</feature>
<accession>A0A2A2G770</accession>
<evidence type="ECO:0000259" key="2">
    <source>
        <dbReference type="Pfam" id="PF02350"/>
    </source>
</evidence>
<dbReference type="Gene3D" id="3.40.50.2000">
    <property type="entry name" value="Glycogen Phosphorylase B"/>
    <property type="match status" value="2"/>
</dbReference>
<sequence length="365" mass="41790">MKNLLIIVGTRPNFIKVTQFKKVAEQDFPGEFNIKIVHTGQHYDNKMANVFFKQFELTPDYFLEIPPSSPNNQMAEVMKRLEPVVKEVKPDIILVTGDVNSTFAASLTANKMDIPLAHVESGLRSGDRTMPEEINRILTDEISDYLFITEESGMRNLNGNGKTEEQLFFVGNTMIDTMVAFEDEIEQSPILEKLGLEKGSFVLMTMHRPATVDYKDELFKLIHLIEEITETQKLVFPIHPRTVNKLKEFELYDRLAQNKNVILTEPMDYFAFQKLIASCEFILTDSGGIQEESTFRRVPCLTLRPNTERPSTIEVGTNTLVPFDLDEIKRVIGSIREGQYKKGSIPDKWDGKATYRILKTIQEQL</sequence>
<organism evidence="3 4">
    <name type="scientific">Fodinibius salipaludis</name>
    <dbReference type="NCBI Taxonomy" id="2032627"/>
    <lineage>
        <taxon>Bacteria</taxon>
        <taxon>Pseudomonadati</taxon>
        <taxon>Balneolota</taxon>
        <taxon>Balneolia</taxon>
        <taxon>Balneolales</taxon>
        <taxon>Balneolaceae</taxon>
        <taxon>Fodinibius</taxon>
    </lineage>
</organism>
<dbReference type="PANTHER" id="PTHR43174:SF1">
    <property type="entry name" value="UDP-N-ACETYLGLUCOSAMINE 2-EPIMERASE"/>
    <property type="match status" value="1"/>
</dbReference>
<gene>
    <name evidence="3" type="ORF">CK503_14295</name>
</gene>
<name>A0A2A2G770_9BACT</name>
<dbReference type="GO" id="GO:0016853">
    <property type="term" value="F:isomerase activity"/>
    <property type="evidence" value="ECO:0007669"/>
    <property type="project" value="UniProtKB-KW"/>
</dbReference>
<comment type="similarity">
    <text evidence="1">Belongs to the UDP-N-acetylglucosamine 2-epimerase family.</text>
</comment>
<protein>
    <submittedName>
        <fullName evidence="3">UDP-N-acetylglucosamine 2-epimerase (Non-hydrolyzing)</fullName>
    </submittedName>
</protein>
<dbReference type="Pfam" id="PF02350">
    <property type="entry name" value="Epimerase_2"/>
    <property type="match status" value="1"/>
</dbReference>
<dbReference type="SUPFAM" id="SSF53756">
    <property type="entry name" value="UDP-Glycosyltransferase/glycogen phosphorylase"/>
    <property type="match status" value="1"/>
</dbReference>
<dbReference type="InterPro" id="IPR029767">
    <property type="entry name" value="WecB-like"/>
</dbReference>
<dbReference type="PANTHER" id="PTHR43174">
    <property type="entry name" value="UDP-N-ACETYLGLUCOSAMINE 2-EPIMERASE"/>
    <property type="match status" value="1"/>
</dbReference>
<dbReference type="Proteomes" id="UP000218831">
    <property type="component" value="Unassembled WGS sequence"/>
</dbReference>
<evidence type="ECO:0000256" key="1">
    <source>
        <dbReference type="RuleBase" id="RU003513"/>
    </source>
</evidence>
<dbReference type="NCBIfam" id="TIGR00236">
    <property type="entry name" value="wecB"/>
    <property type="match status" value="1"/>
</dbReference>
<dbReference type="InterPro" id="IPR003331">
    <property type="entry name" value="UDP_GlcNAc_Epimerase_2_dom"/>
</dbReference>
<dbReference type="EMBL" id="NSKE01000012">
    <property type="protein sequence ID" value="PAU92854.1"/>
    <property type="molecule type" value="Genomic_DNA"/>
</dbReference>
<evidence type="ECO:0000313" key="4">
    <source>
        <dbReference type="Proteomes" id="UP000218831"/>
    </source>
</evidence>
<dbReference type="AlphaFoldDB" id="A0A2A2G770"/>
<dbReference type="OrthoDB" id="9803238at2"/>
<keyword evidence="4" id="KW-1185">Reference proteome</keyword>
<dbReference type="CDD" id="cd03786">
    <property type="entry name" value="GTB_UDP-GlcNAc_2-Epimerase"/>
    <property type="match status" value="1"/>
</dbReference>
<proteinExistence type="inferred from homology"/>
<reference evidence="3 4" key="1">
    <citation type="submission" date="2017-08" db="EMBL/GenBank/DDBJ databases">
        <title>Aliifodinibius alkalisoli sp. nov., isolated from saline alkaline soil.</title>
        <authorList>
            <person name="Liu D."/>
            <person name="Zhang G."/>
        </authorList>
    </citation>
    <scope>NUCLEOTIDE SEQUENCE [LARGE SCALE GENOMIC DNA]</scope>
    <source>
        <strain evidence="3 4">WN023</strain>
    </source>
</reference>
<comment type="caution">
    <text evidence="3">The sequence shown here is derived from an EMBL/GenBank/DDBJ whole genome shotgun (WGS) entry which is preliminary data.</text>
</comment>